<dbReference type="Gramene" id="Mp7g04120.1">
    <property type="protein sequence ID" value="Mp7g04120.1.cds1"/>
    <property type="gene ID" value="Mp7g04120"/>
</dbReference>
<feature type="region of interest" description="Disordered" evidence="1">
    <location>
        <begin position="76"/>
        <end position="95"/>
    </location>
</feature>
<accession>A0A2R6WSB1</accession>
<feature type="region of interest" description="Disordered" evidence="1">
    <location>
        <begin position="39"/>
        <end position="70"/>
    </location>
</feature>
<dbReference type="Proteomes" id="UP000244005">
    <property type="component" value="Unassembled WGS sequence"/>
</dbReference>
<evidence type="ECO:0000313" key="3">
    <source>
        <dbReference type="Proteomes" id="UP000244005"/>
    </source>
</evidence>
<reference evidence="3" key="1">
    <citation type="journal article" date="2017" name="Cell">
        <title>Insights into land plant evolution garnered from the Marchantia polymorpha genome.</title>
        <authorList>
            <person name="Bowman J.L."/>
            <person name="Kohchi T."/>
            <person name="Yamato K.T."/>
            <person name="Jenkins J."/>
            <person name="Shu S."/>
            <person name="Ishizaki K."/>
            <person name="Yamaoka S."/>
            <person name="Nishihama R."/>
            <person name="Nakamura Y."/>
            <person name="Berger F."/>
            <person name="Adam C."/>
            <person name="Aki S.S."/>
            <person name="Althoff F."/>
            <person name="Araki T."/>
            <person name="Arteaga-Vazquez M.A."/>
            <person name="Balasubrmanian S."/>
            <person name="Barry K."/>
            <person name="Bauer D."/>
            <person name="Boehm C.R."/>
            <person name="Briginshaw L."/>
            <person name="Caballero-Perez J."/>
            <person name="Catarino B."/>
            <person name="Chen F."/>
            <person name="Chiyoda S."/>
            <person name="Chovatia M."/>
            <person name="Davies K.M."/>
            <person name="Delmans M."/>
            <person name="Demura T."/>
            <person name="Dierschke T."/>
            <person name="Dolan L."/>
            <person name="Dorantes-Acosta A.E."/>
            <person name="Eklund D.M."/>
            <person name="Florent S.N."/>
            <person name="Flores-Sandoval E."/>
            <person name="Fujiyama A."/>
            <person name="Fukuzawa H."/>
            <person name="Galik B."/>
            <person name="Grimanelli D."/>
            <person name="Grimwood J."/>
            <person name="Grossniklaus U."/>
            <person name="Hamada T."/>
            <person name="Haseloff J."/>
            <person name="Hetherington A.J."/>
            <person name="Higo A."/>
            <person name="Hirakawa Y."/>
            <person name="Hundley H.N."/>
            <person name="Ikeda Y."/>
            <person name="Inoue K."/>
            <person name="Inoue S.I."/>
            <person name="Ishida S."/>
            <person name="Jia Q."/>
            <person name="Kakita M."/>
            <person name="Kanazawa T."/>
            <person name="Kawai Y."/>
            <person name="Kawashima T."/>
            <person name="Kennedy M."/>
            <person name="Kinose K."/>
            <person name="Kinoshita T."/>
            <person name="Kohara Y."/>
            <person name="Koide E."/>
            <person name="Komatsu K."/>
            <person name="Kopischke S."/>
            <person name="Kubo M."/>
            <person name="Kyozuka J."/>
            <person name="Lagercrantz U."/>
            <person name="Lin S.S."/>
            <person name="Lindquist E."/>
            <person name="Lipzen A.M."/>
            <person name="Lu C.W."/>
            <person name="De Luna E."/>
            <person name="Martienssen R.A."/>
            <person name="Minamino N."/>
            <person name="Mizutani M."/>
            <person name="Mizutani M."/>
            <person name="Mochizuki N."/>
            <person name="Monte I."/>
            <person name="Mosher R."/>
            <person name="Nagasaki H."/>
            <person name="Nakagami H."/>
            <person name="Naramoto S."/>
            <person name="Nishitani K."/>
            <person name="Ohtani M."/>
            <person name="Okamoto T."/>
            <person name="Okumura M."/>
            <person name="Phillips J."/>
            <person name="Pollak B."/>
            <person name="Reinders A."/>
            <person name="Rovekamp M."/>
            <person name="Sano R."/>
            <person name="Sawa S."/>
            <person name="Schmid M.W."/>
            <person name="Shirakawa M."/>
            <person name="Solano R."/>
            <person name="Spunde A."/>
            <person name="Suetsugu N."/>
            <person name="Sugano S."/>
            <person name="Sugiyama A."/>
            <person name="Sun R."/>
            <person name="Suzuki Y."/>
            <person name="Takenaka M."/>
            <person name="Takezawa D."/>
            <person name="Tomogane H."/>
            <person name="Tsuzuki M."/>
            <person name="Ueda T."/>
            <person name="Umeda M."/>
            <person name="Ward J.M."/>
            <person name="Watanabe Y."/>
            <person name="Yazaki K."/>
            <person name="Yokoyama R."/>
            <person name="Yoshitake Y."/>
            <person name="Yotsui I."/>
            <person name="Zachgo S."/>
            <person name="Schmutz J."/>
        </authorList>
    </citation>
    <scope>NUCLEOTIDE SEQUENCE [LARGE SCALE GENOMIC DNA]</scope>
    <source>
        <strain evidence="3">Tak-1</strain>
    </source>
</reference>
<gene>
    <name evidence="2" type="ORF">MARPO_0062s0113</name>
</gene>
<sequence length="206" mass="22002">MLLICHDLDKSHSFVESAQSRWTKALPCSASVTQWTNRPRCEGGSGPMSGNKWGKSSCGERTWSNNKREERNAVRQLASTAVGAGEGRGSKSGSRWRDRLWPVGWSEQVTRATHAAGRSSSFMPSHARARFEPRGGGGGGGRLSALHSAAAAAAAAGWLLSPHERSAAQDAGLSLGVARLCCARLQIFDCGLGRLIPRATGRCFLR</sequence>
<dbReference type="AlphaFoldDB" id="A0A2R6WSB1"/>
<organism evidence="2 3">
    <name type="scientific">Marchantia polymorpha</name>
    <name type="common">Common liverwort</name>
    <name type="synonym">Marchantia aquatica</name>
    <dbReference type="NCBI Taxonomy" id="3197"/>
    <lineage>
        <taxon>Eukaryota</taxon>
        <taxon>Viridiplantae</taxon>
        <taxon>Streptophyta</taxon>
        <taxon>Embryophyta</taxon>
        <taxon>Marchantiophyta</taxon>
        <taxon>Marchantiopsida</taxon>
        <taxon>Marchantiidae</taxon>
        <taxon>Marchantiales</taxon>
        <taxon>Marchantiaceae</taxon>
        <taxon>Marchantia</taxon>
    </lineage>
</organism>
<dbReference type="EMBL" id="KZ772734">
    <property type="protein sequence ID" value="PTQ36703.1"/>
    <property type="molecule type" value="Genomic_DNA"/>
</dbReference>
<evidence type="ECO:0000256" key="1">
    <source>
        <dbReference type="SAM" id="MobiDB-lite"/>
    </source>
</evidence>
<proteinExistence type="predicted"/>
<protein>
    <submittedName>
        <fullName evidence="2">Uncharacterized protein</fullName>
    </submittedName>
</protein>
<keyword evidence="3" id="KW-1185">Reference proteome</keyword>
<name>A0A2R6WSB1_MARPO</name>
<evidence type="ECO:0000313" key="2">
    <source>
        <dbReference type="EMBL" id="PTQ36703.1"/>
    </source>
</evidence>